<sequence length="182" mass="19936">MRKLYRFLISVYSLLTAIAALLFLSFLLNGTWAAAVPVFFAVLTYSRKMFWLATIGGFVIFALSVGTLVYALLTGRLRHTRLRKTENGIVEIGVDALESIALNSARAAQAGIKTAKARIYAAQGAQINVDLTVVLYSDVEIPAQMAKIQERIKKDIERYSGIPVAQVSVNVSRVELVGAKVE</sequence>
<dbReference type="InterPro" id="IPR005531">
    <property type="entry name" value="Asp23"/>
</dbReference>
<evidence type="ECO:0000313" key="3">
    <source>
        <dbReference type="EMBL" id="PNH19971.1"/>
    </source>
</evidence>
<evidence type="ECO:0000256" key="2">
    <source>
        <dbReference type="SAM" id="Phobius"/>
    </source>
</evidence>
<dbReference type="NCBIfam" id="NF033218">
    <property type="entry name" value="anchor_AmaP"/>
    <property type="match status" value="1"/>
</dbReference>
<protein>
    <recommendedName>
        <fullName evidence="5">Alkaline shock response membrane anchor protein AmaP</fullName>
    </recommendedName>
</protein>
<organism evidence="3 4">
    <name type="scientific">Mageeibacillus indolicus</name>
    <dbReference type="NCBI Taxonomy" id="884684"/>
    <lineage>
        <taxon>Bacteria</taxon>
        <taxon>Bacillati</taxon>
        <taxon>Bacillota</taxon>
        <taxon>Clostridia</taxon>
        <taxon>Eubacteriales</taxon>
        <taxon>Oscillospiraceae</taxon>
        <taxon>Mageeibacillus</taxon>
    </lineage>
</organism>
<evidence type="ECO:0000313" key="4">
    <source>
        <dbReference type="Proteomes" id="UP000236394"/>
    </source>
</evidence>
<name>A0A2J8B5B3_9FIRM</name>
<dbReference type="EMBL" id="NBZD01000001">
    <property type="protein sequence ID" value="PNH19971.1"/>
    <property type="molecule type" value="Genomic_DNA"/>
</dbReference>
<feature type="transmembrane region" description="Helical" evidence="2">
    <location>
        <begin position="49"/>
        <end position="73"/>
    </location>
</feature>
<keyword evidence="2" id="KW-0812">Transmembrane</keyword>
<dbReference type="RefSeq" id="WP_012993104.1">
    <property type="nucleotide sequence ID" value="NZ_NBZD01000001.1"/>
</dbReference>
<comment type="caution">
    <text evidence="3">The sequence shown here is derived from an EMBL/GenBank/DDBJ whole genome shotgun (WGS) entry which is preliminary data.</text>
</comment>
<dbReference type="Pfam" id="PF03780">
    <property type="entry name" value="Asp23"/>
    <property type="match status" value="1"/>
</dbReference>
<evidence type="ECO:0000256" key="1">
    <source>
        <dbReference type="ARBA" id="ARBA00005721"/>
    </source>
</evidence>
<dbReference type="AlphaFoldDB" id="A0A2J8B5B3"/>
<keyword evidence="2" id="KW-0472">Membrane</keyword>
<dbReference type="Proteomes" id="UP000236394">
    <property type="component" value="Unassembled WGS sequence"/>
</dbReference>
<gene>
    <name evidence="3" type="ORF">B7R76_03640</name>
</gene>
<evidence type="ECO:0008006" key="5">
    <source>
        <dbReference type="Google" id="ProtNLM"/>
    </source>
</evidence>
<proteinExistence type="inferred from homology"/>
<reference evidence="4" key="1">
    <citation type="submission" date="2017-04" db="EMBL/GenBank/DDBJ databases">
        <authorList>
            <person name="Bumgarner R.E."/>
            <person name="Fredricks D.N."/>
            <person name="Srinivasan S."/>
        </authorList>
    </citation>
    <scope>NUCLEOTIDE SEQUENCE [LARGE SCALE GENOMIC DNA]</scope>
    <source>
        <strain evidence="4">KA00405</strain>
    </source>
</reference>
<accession>A0A2J8B5B3</accession>
<comment type="similarity">
    <text evidence="1">Belongs to the asp23 family.</text>
</comment>
<keyword evidence="2" id="KW-1133">Transmembrane helix</keyword>